<name>A0A0D7WD19_9FLAO</name>
<feature type="transmembrane region" description="Helical" evidence="1">
    <location>
        <begin position="41"/>
        <end position="60"/>
    </location>
</feature>
<gene>
    <name evidence="2" type="ORF">PW52_00960</name>
</gene>
<feature type="transmembrane region" description="Helical" evidence="1">
    <location>
        <begin position="201"/>
        <end position="220"/>
    </location>
</feature>
<evidence type="ECO:0000313" key="2">
    <source>
        <dbReference type="EMBL" id="KJD37060.1"/>
    </source>
</evidence>
<evidence type="ECO:0000313" key="3">
    <source>
        <dbReference type="Proteomes" id="UP000032578"/>
    </source>
</evidence>
<accession>A0A0D7WD19</accession>
<keyword evidence="3" id="KW-1185">Reference proteome</keyword>
<keyword evidence="1" id="KW-0472">Membrane</keyword>
<feature type="transmembrane region" description="Helical" evidence="1">
    <location>
        <begin position="12"/>
        <end position="35"/>
    </location>
</feature>
<comment type="caution">
    <text evidence="2">The sequence shown here is derived from an EMBL/GenBank/DDBJ whole genome shotgun (WGS) entry which is preliminary data.</text>
</comment>
<dbReference type="STRING" id="1435349.PW52_00960"/>
<evidence type="ECO:0000256" key="1">
    <source>
        <dbReference type="SAM" id="Phobius"/>
    </source>
</evidence>
<proteinExistence type="predicted"/>
<dbReference type="OrthoDB" id="1467772at2"/>
<dbReference type="AlphaFoldDB" id="A0A0D7WD19"/>
<feature type="transmembrane region" description="Helical" evidence="1">
    <location>
        <begin position="98"/>
        <end position="117"/>
    </location>
</feature>
<dbReference type="PROSITE" id="PS51257">
    <property type="entry name" value="PROKAR_LIPOPROTEIN"/>
    <property type="match status" value="1"/>
</dbReference>
<organism evidence="2 3">
    <name type="scientific">Neotamlana sedimentorum</name>
    <dbReference type="NCBI Taxonomy" id="1435349"/>
    <lineage>
        <taxon>Bacteria</taxon>
        <taxon>Pseudomonadati</taxon>
        <taxon>Bacteroidota</taxon>
        <taxon>Flavobacteriia</taxon>
        <taxon>Flavobacteriales</taxon>
        <taxon>Flavobacteriaceae</taxon>
        <taxon>Neotamlana</taxon>
    </lineage>
</organism>
<feature type="transmembrane region" description="Helical" evidence="1">
    <location>
        <begin position="160"/>
        <end position="180"/>
    </location>
</feature>
<keyword evidence="1" id="KW-1133">Transmembrane helix</keyword>
<sequence>MQMLKRILNFYLNSSIHVGLSVVSLACVTFLNYSILIDFNMLFFLFFSTITGYNFVKFYGIAKFHHRSLAPWLKYIQIFSFFCFVFLCFFAYQLQTKTLMYILGFGVVTFLYAIPFLPKHIFVDSKQNLRSISGLKIYLIALIWSGVTVVLPLIEADYTLNADVVLSVIQRFIFIVVLMLPFEIRDLRYDSLKLSTVPQKIGVKTTKLMGVFLLFVFFLIEFFKDEATHLKLLTLALVCFLTGGFVVGSKIYQGKYYSAFWVEAIPVYWLIILLILC</sequence>
<reference evidence="2 3" key="1">
    <citation type="submission" date="2014-11" db="EMBL/GenBank/DDBJ databases">
        <title>Tamlana sedimentorum sp. nov., isolated from shallow sand sediments of the Sea of Japan.</title>
        <authorList>
            <person name="Romanenko L.A."/>
        </authorList>
    </citation>
    <scope>NUCLEOTIDE SEQUENCE [LARGE SCALE GENOMIC DNA]</scope>
    <source>
        <strain evidence="2 3">JCM 19808</strain>
    </source>
</reference>
<feature type="transmembrane region" description="Helical" evidence="1">
    <location>
        <begin position="137"/>
        <end position="154"/>
    </location>
</feature>
<feature type="transmembrane region" description="Helical" evidence="1">
    <location>
        <begin position="259"/>
        <end position="276"/>
    </location>
</feature>
<dbReference type="PATRIC" id="fig|1435349.4.peg.196"/>
<dbReference type="Proteomes" id="UP000032578">
    <property type="component" value="Unassembled WGS sequence"/>
</dbReference>
<feature type="transmembrane region" description="Helical" evidence="1">
    <location>
        <begin position="232"/>
        <end position="252"/>
    </location>
</feature>
<feature type="transmembrane region" description="Helical" evidence="1">
    <location>
        <begin position="72"/>
        <end position="92"/>
    </location>
</feature>
<keyword evidence="1" id="KW-0812">Transmembrane</keyword>
<dbReference type="EMBL" id="JTDW01000001">
    <property type="protein sequence ID" value="KJD37060.1"/>
    <property type="molecule type" value="Genomic_DNA"/>
</dbReference>
<protein>
    <submittedName>
        <fullName evidence="2">Membrane protein</fullName>
    </submittedName>
</protein>